<dbReference type="EC" id="5.3.4.1" evidence="3"/>
<keyword evidence="4" id="KW-1015">Disulfide bond</keyword>
<sequence length="370" mass="41441">MFHRSYSIVALLVLLLSSFVFGEVLELTDKTFDDVVLKSGKTTFVKFYATWCSHCKRMQPAFEELSDSFAKNSGIQVAQIDADTYSKIGKRYDIDGFPTMKLFTAKDPKNPVEYSGGRDFTSMSNFVASHSGVKPPKAETKITLLDDHTFDDAVAKSDVFVVLTASWCTHCKNLHPAWEKLAKVFEADKDRIVIAEVTTTESPSDELKRRYDVKGFPTILYFHKGDTTKPIEYEGGRTFAELVGFVNIKTDLFRDQNGQLTSKAAIVPEVSDLASSLLSASESERQSIVDAIAKELVTARRVDPWVKNYYVKVITKIANGEADFISRESSRLSKILAQSGNIAQSKLDTMQKRLNILSTFLPEKIVHQDL</sequence>
<dbReference type="GO" id="GO:0003756">
    <property type="term" value="F:protein disulfide isomerase activity"/>
    <property type="evidence" value="ECO:0007669"/>
    <property type="project" value="UniProtKB-EC"/>
</dbReference>
<dbReference type="PRINTS" id="PR00421">
    <property type="entry name" value="THIOREDOXIN"/>
</dbReference>
<evidence type="ECO:0000256" key="2">
    <source>
        <dbReference type="ARBA" id="ARBA00006347"/>
    </source>
</evidence>
<gene>
    <name evidence="9" type="ORF">KUCA_T00003308001</name>
</gene>
<keyword evidence="10" id="KW-1185">Reference proteome</keyword>
<proteinExistence type="inferred from homology"/>
<keyword evidence="6" id="KW-0676">Redox-active center</keyword>
<keyword evidence="5" id="KW-0413">Isomerase</keyword>
<dbReference type="PANTHER" id="PTHR45672:SF11">
    <property type="entry name" value="PROTEIN DISULFIDE-ISOMERASE C17H9.14C"/>
    <property type="match status" value="1"/>
</dbReference>
<evidence type="ECO:0000313" key="9">
    <source>
        <dbReference type="EMBL" id="CDK27330.1"/>
    </source>
</evidence>
<keyword evidence="7" id="KW-0732">Signal</keyword>
<feature type="domain" description="Thioredoxin" evidence="8">
    <location>
        <begin position="133"/>
        <end position="251"/>
    </location>
</feature>
<dbReference type="InterPro" id="IPR036356">
    <property type="entry name" value="ERp29_C_sf"/>
</dbReference>
<dbReference type="GO" id="GO:0006457">
    <property type="term" value="P:protein folding"/>
    <property type="evidence" value="ECO:0007669"/>
    <property type="project" value="TreeGrafter"/>
</dbReference>
<dbReference type="AlphaFoldDB" id="W6MWF0"/>
<evidence type="ECO:0000256" key="1">
    <source>
        <dbReference type="ARBA" id="ARBA00001182"/>
    </source>
</evidence>
<name>W6MWF0_9ASCO</name>
<dbReference type="Proteomes" id="UP000019384">
    <property type="component" value="Unassembled WGS sequence"/>
</dbReference>
<reference evidence="9" key="2">
    <citation type="submission" date="2014-02" db="EMBL/GenBank/DDBJ databases">
        <title>Complete DNA sequence of /Kuraishia capsulata/ illustrates novel genomic features among budding yeasts (/Saccharomycotina/).</title>
        <authorList>
            <person name="Morales L."/>
            <person name="Noel B."/>
            <person name="Porcel B."/>
            <person name="Marcet-Houben M."/>
            <person name="Hullo M-F."/>
            <person name="Sacerdot C."/>
            <person name="Tekaia F."/>
            <person name="Leh-Louis V."/>
            <person name="Despons L."/>
            <person name="Khanna V."/>
            <person name="Aury J-M."/>
            <person name="Barbe V."/>
            <person name="Couloux A."/>
            <person name="Labadie K."/>
            <person name="Pelletier E."/>
            <person name="Souciet J-L."/>
            <person name="Boekhout T."/>
            <person name="Gabaldon T."/>
            <person name="Wincker P."/>
            <person name="Dujon B."/>
        </authorList>
    </citation>
    <scope>NUCLEOTIDE SEQUENCE</scope>
    <source>
        <strain evidence="9">CBS 1993</strain>
    </source>
</reference>
<organism evidence="9 10">
    <name type="scientific">Kuraishia capsulata CBS 1993</name>
    <dbReference type="NCBI Taxonomy" id="1382522"/>
    <lineage>
        <taxon>Eukaryota</taxon>
        <taxon>Fungi</taxon>
        <taxon>Dikarya</taxon>
        <taxon>Ascomycota</taxon>
        <taxon>Saccharomycotina</taxon>
        <taxon>Pichiomycetes</taxon>
        <taxon>Pichiales</taxon>
        <taxon>Pichiaceae</taxon>
        <taxon>Kuraishia</taxon>
    </lineage>
</organism>
<dbReference type="PANTHER" id="PTHR45672">
    <property type="entry name" value="PROTEIN DISULFIDE-ISOMERASE C17H9.14C-RELATED"/>
    <property type="match status" value="1"/>
</dbReference>
<accession>W6MWF0</accession>
<dbReference type="OrthoDB" id="10264505at2759"/>
<dbReference type="HOGENOM" id="CLU_038617_1_1_1"/>
<dbReference type="SUPFAM" id="SSF47933">
    <property type="entry name" value="ERP29 C domain-like"/>
    <property type="match status" value="1"/>
</dbReference>
<dbReference type="Pfam" id="PF00085">
    <property type="entry name" value="Thioredoxin"/>
    <property type="match status" value="2"/>
</dbReference>
<evidence type="ECO:0000256" key="4">
    <source>
        <dbReference type="ARBA" id="ARBA00023157"/>
    </source>
</evidence>
<dbReference type="SUPFAM" id="SSF52833">
    <property type="entry name" value="Thioredoxin-like"/>
    <property type="match status" value="2"/>
</dbReference>
<dbReference type="InterPro" id="IPR017937">
    <property type="entry name" value="Thioredoxin_CS"/>
</dbReference>
<evidence type="ECO:0000313" key="10">
    <source>
        <dbReference type="Proteomes" id="UP000019384"/>
    </source>
</evidence>
<feature type="domain" description="Thioredoxin" evidence="8">
    <location>
        <begin position="10"/>
        <end position="132"/>
    </location>
</feature>
<dbReference type="Pfam" id="PF07749">
    <property type="entry name" value="ERp29"/>
    <property type="match status" value="1"/>
</dbReference>
<dbReference type="InterPro" id="IPR036249">
    <property type="entry name" value="Thioredoxin-like_sf"/>
</dbReference>
<dbReference type="InterPro" id="IPR011679">
    <property type="entry name" value="ERp29_C"/>
</dbReference>
<dbReference type="Gene3D" id="3.40.30.10">
    <property type="entry name" value="Glutaredoxin"/>
    <property type="match status" value="2"/>
</dbReference>
<dbReference type="InterPro" id="IPR051063">
    <property type="entry name" value="PDI"/>
</dbReference>
<evidence type="ECO:0000256" key="7">
    <source>
        <dbReference type="SAM" id="SignalP"/>
    </source>
</evidence>
<dbReference type="PROSITE" id="PS00194">
    <property type="entry name" value="THIOREDOXIN_1"/>
    <property type="match status" value="1"/>
</dbReference>
<feature type="chain" id="PRO_5004879206" description="protein disulfide-isomerase" evidence="7">
    <location>
        <begin position="23"/>
        <end position="370"/>
    </location>
</feature>
<dbReference type="RefSeq" id="XP_022459325.1">
    <property type="nucleotide sequence ID" value="XM_022601710.1"/>
</dbReference>
<dbReference type="GO" id="GO:0005783">
    <property type="term" value="C:endoplasmic reticulum"/>
    <property type="evidence" value="ECO:0007669"/>
    <property type="project" value="InterPro"/>
</dbReference>
<comment type="catalytic activity">
    <reaction evidence="1">
        <text>Catalyzes the rearrangement of -S-S- bonds in proteins.</text>
        <dbReference type="EC" id="5.3.4.1"/>
    </reaction>
</comment>
<feature type="signal peptide" evidence="7">
    <location>
        <begin position="1"/>
        <end position="22"/>
    </location>
</feature>
<dbReference type="EMBL" id="HG793128">
    <property type="protein sequence ID" value="CDK27330.1"/>
    <property type="molecule type" value="Genomic_DNA"/>
</dbReference>
<dbReference type="InterPro" id="IPR013766">
    <property type="entry name" value="Thioredoxin_domain"/>
</dbReference>
<dbReference type="Gene3D" id="1.20.1150.12">
    <property type="entry name" value="Endoplasmic reticulum resident protein 29, C-terminal domain"/>
    <property type="match status" value="1"/>
</dbReference>
<comment type="similarity">
    <text evidence="2">Belongs to the protein disulfide isomerase family.</text>
</comment>
<evidence type="ECO:0000256" key="5">
    <source>
        <dbReference type="ARBA" id="ARBA00023235"/>
    </source>
</evidence>
<protein>
    <recommendedName>
        <fullName evidence="3">protein disulfide-isomerase</fullName>
        <ecNumber evidence="3">5.3.4.1</ecNumber>
    </recommendedName>
</protein>
<dbReference type="STRING" id="1382522.W6MWF0"/>
<evidence type="ECO:0000256" key="3">
    <source>
        <dbReference type="ARBA" id="ARBA00012723"/>
    </source>
</evidence>
<reference evidence="9" key="1">
    <citation type="submission" date="2013-12" db="EMBL/GenBank/DDBJ databases">
        <authorList>
            <person name="Genoscope - CEA"/>
        </authorList>
    </citation>
    <scope>NUCLEOTIDE SEQUENCE</scope>
    <source>
        <strain evidence="9">CBS 1993</strain>
    </source>
</reference>
<dbReference type="PROSITE" id="PS51352">
    <property type="entry name" value="THIOREDOXIN_2"/>
    <property type="match status" value="2"/>
</dbReference>
<evidence type="ECO:0000256" key="6">
    <source>
        <dbReference type="ARBA" id="ARBA00023284"/>
    </source>
</evidence>
<evidence type="ECO:0000259" key="8">
    <source>
        <dbReference type="PROSITE" id="PS51352"/>
    </source>
</evidence>
<dbReference type="GeneID" id="34520713"/>